<gene>
    <name evidence="3" type="ORF">Rsub_09768</name>
</gene>
<dbReference type="InParanoid" id="A0A2V0PAS5"/>
<protein>
    <submittedName>
        <fullName evidence="3">Phosphoglycerate mutase</fullName>
    </submittedName>
</protein>
<accession>A0A2V0PAS5</accession>
<feature type="active site" description="Proton donor/acceptor" evidence="1">
    <location>
        <position position="100"/>
    </location>
</feature>
<evidence type="ECO:0000256" key="1">
    <source>
        <dbReference type="PIRSR" id="PIRSR613078-1"/>
    </source>
</evidence>
<sequence length="260" mass="29762">RLPDRFILVRHAESVGNLDSTIYSQTPDYDIPLSSQGHEQAAACGRQIRSLLDAEYDGAPYKLHFITSPYTRSRQTFVGIRYAFEEAQVAGVHEAVQLREQDFGNFQVPHRIQNDIKERNRFGRFYYRFPDGESTADVYNRVAIAEDNLLRDIRAGEFPANSTIVIISHGLTLRVLLMRFFGWTVEEFLRVYNPPNATPLLITKLPEGDFLAKSMKHRGMRQTLRIKACYSLDRSHMSDLLKISPDATLEACDLTAQVYN</sequence>
<proteinExistence type="predicted"/>
<keyword evidence="4" id="KW-1185">Reference proteome</keyword>
<dbReference type="PANTHER" id="PTHR46192">
    <property type="entry name" value="BROAD-RANGE ACID PHOSPHATASE DET1"/>
    <property type="match status" value="1"/>
</dbReference>
<reference evidence="3 4" key="1">
    <citation type="journal article" date="2018" name="Sci. Rep.">
        <title>Raphidocelis subcapitata (=Pseudokirchneriella subcapitata) provides an insight into genome evolution and environmental adaptations in the Sphaeropleales.</title>
        <authorList>
            <person name="Suzuki S."/>
            <person name="Yamaguchi H."/>
            <person name="Nakajima N."/>
            <person name="Kawachi M."/>
        </authorList>
    </citation>
    <scope>NUCLEOTIDE SEQUENCE [LARGE SCALE GENOMIC DNA]</scope>
    <source>
        <strain evidence="3 4">NIES-35</strain>
    </source>
</reference>
<dbReference type="InterPro" id="IPR052765">
    <property type="entry name" value="PGM-Related"/>
</dbReference>
<feature type="non-terminal residue" evidence="3">
    <location>
        <position position="1"/>
    </location>
</feature>
<dbReference type="InterPro" id="IPR013078">
    <property type="entry name" value="His_Pase_superF_clade-1"/>
</dbReference>
<dbReference type="Proteomes" id="UP000247498">
    <property type="component" value="Unassembled WGS sequence"/>
</dbReference>
<dbReference type="FunCoup" id="A0A2V0PAS5">
    <property type="interactions" value="76"/>
</dbReference>
<dbReference type="InterPro" id="IPR029033">
    <property type="entry name" value="His_PPase_superfam"/>
</dbReference>
<comment type="caution">
    <text evidence="3">The sequence shown here is derived from an EMBL/GenBank/DDBJ whole genome shotgun (WGS) entry which is preliminary data.</text>
</comment>
<feature type="binding site" evidence="2">
    <location>
        <begin position="10"/>
        <end position="17"/>
    </location>
    <ligand>
        <name>substrate</name>
    </ligand>
</feature>
<dbReference type="SMART" id="SM00855">
    <property type="entry name" value="PGAM"/>
    <property type="match status" value="1"/>
</dbReference>
<dbReference type="EMBL" id="BDRX01000090">
    <property type="protein sequence ID" value="GBF96971.1"/>
    <property type="molecule type" value="Genomic_DNA"/>
</dbReference>
<dbReference type="OrthoDB" id="10261749at2759"/>
<evidence type="ECO:0000256" key="2">
    <source>
        <dbReference type="PIRSR" id="PIRSR613078-2"/>
    </source>
</evidence>
<dbReference type="Pfam" id="PF00300">
    <property type="entry name" value="His_Phos_1"/>
    <property type="match status" value="1"/>
</dbReference>
<feature type="binding site" evidence="2">
    <location>
        <position position="72"/>
    </location>
    <ligand>
        <name>substrate</name>
    </ligand>
</feature>
<organism evidence="3 4">
    <name type="scientific">Raphidocelis subcapitata</name>
    <dbReference type="NCBI Taxonomy" id="307507"/>
    <lineage>
        <taxon>Eukaryota</taxon>
        <taxon>Viridiplantae</taxon>
        <taxon>Chlorophyta</taxon>
        <taxon>core chlorophytes</taxon>
        <taxon>Chlorophyceae</taxon>
        <taxon>CS clade</taxon>
        <taxon>Sphaeropleales</taxon>
        <taxon>Selenastraceae</taxon>
        <taxon>Raphidocelis</taxon>
    </lineage>
</organism>
<dbReference type="SUPFAM" id="SSF53254">
    <property type="entry name" value="Phosphoglycerate mutase-like"/>
    <property type="match status" value="1"/>
</dbReference>
<dbReference type="AlphaFoldDB" id="A0A2V0PAS5"/>
<evidence type="ECO:0000313" key="3">
    <source>
        <dbReference type="EMBL" id="GBF96971.1"/>
    </source>
</evidence>
<dbReference type="CDD" id="cd07067">
    <property type="entry name" value="HP_PGM_like"/>
    <property type="match status" value="1"/>
</dbReference>
<feature type="active site" description="Tele-phosphohistidine intermediate" evidence="1">
    <location>
        <position position="11"/>
    </location>
</feature>
<dbReference type="STRING" id="307507.A0A2V0PAS5"/>
<name>A0A2V0PAS5_9CHLO</name>
<evidence type="ECO:0000313" key="4">
    <source>
        <dbReference type="Proteomes" id="UP000247498"/>
    </source>
</evidence>
<dbReference type="Gene3D" id="3.40.50.1240">
    <property type="entry name" value="Phosphoglycerate mutase-like"/>
    <property type="match status" value="1"/>
</dbReference>